<protein>
    <recommendedName>
        <fullName evidence="4">DUF2125 domain-containing protein</fullName>
    </recommendedName>
</protein>
<evidence type="ECO:0008006" key="4">
    <source>
        <dbReference type="Google" id="ProtNLM"/>
    </source>
</evidence>
<dbReference type="InterPro" id="IPR018666">
    <property type="entry name" value="DUF2125"/>
</dbReference>
<reference evidence="2" key="1">
    <citation type="journal article" date="2014" name="Int. J. Syst. Evol. Microbiol.">
        <title>Complete genome sequence of Corynebacterium casei LMG S-19264T (=DSM 44701T), isolated from a smear-ripened cheese.</title>
        <authorList>
            <consortium name="US DOE Joint Genome Institute (JGI-PGF)"/>
            <person name="Walter F."/>
            <person name="Albersmeier A."/>
            <person name="Kalinowski J."/>
            <person name="Ruckert C."/>
        </authorList>
    </citation>
    <scope>NUCLEOTIDE SEQUENCE</scope>
    <source>
        <strain evidence="2">CGMCC 1.15320</strain>
    </source>
</reference>
<dbReference type="AlphaFoldDB" id="A0A916RNL9"/>
<organism evidence="2 3">
    <name type="scientific">Nitratireductor aestuarii</name>
    <dbReference type="NCBI Taxonomy" id="1735103"/>
    <lineage>
        <taxon>Bacteria</taxon>
        <taxon>Pseudomonadati</taxon>
        <taxon>Pseudomonadota</taxon>
        <taxon>Alphaproteobacteria</taxon>
        <taxon>Hyphomicrobiales</taxon>
        <taxon>Phyllobacteriaceae</taxon>
        <taxon>Nitratireductor</taxon>
    </lineage>
</organism>
<gene>
    <name evidence="2" type="ORF">GCM10011385_14650</name>
</gene>
<evidence type="ECO:0000256" key="1">
    <source>
        <dbReference type="SAM" id="Phobius"/>
    </source>
</evidence>
<proteinExistence type="predicted"/>
<feature type="transmembrane region" description="Helical" evidence="1">
    <location>
        <begin position="6"/>
        <end position="26"/>
    </location>
</feature>
<reference evidence="2" key="2">
    <citation type="submission" date="2020-09" db="EMBL/GenBank/DDBJ databases">
        <authorList>
            <person name="Sun Q."/>
            <person name="Zhou Y."/>
        </authorList>
    </citation>
    <scope>NUCLEOTIDE SEQUENCE</scope>
    <source>
        <strain evidence="2">CGMCC 1.15320</strain>
    </source>
</reference>
<keyword evidence="1" id="KW-0812">Transmembrane</keyword>
<sequence length="314" mass="33879">MWLAIAVVAVGLIYTGFWYYGASMLMDRVNTSLARLNADGRRANCEEPDIHGYPFRLGVRCRSVFYEDVKEGLSFRAEQTETAANIYDPRHVVMKVGSPATVHLPFLPPATVHWDGLGASTELAQPFPTRVSIAGSNIELAPEGSEDDARPVARISAGELHARQVEQDVEIATSFQELKLSEDVVANVPPLEGRAMVVVNDGLTMMMDRNIALRGQKGVIEEFVVGVVGQKAGISVSGPIEFDNEGLMTAQLRIKVDDPVGTAKILAEIFPKVADPIRSATGMLTALGNAAVEIRVVRGDAFLGFVPLGKIPPV</sequence>
<comment type="caution">
    <text evidence="2">The sequence shown here is derived from an EMBL/GenBank/DDBJ whole genome shotgun (WGS) entry which is preliminary data.</text>
</comment>
<dbReference type="Proteomes" id="UP000636264">
    <property type="component" value="Unassembled WGS sequence"/>
</dbReference>
<accession>A0A916RNL9</accession>
<dbReference type="Pfam" id="PF09898">
    <property type="entry name" value="DUF2125"/>
    <property type="match status" value="1"/>
</dbReference>
<dbReference type="EMBL" id="BMIF01000003">
    <property type="protein sequence ID" value="GGA61965.1"/>
    <property type="molecule type" value="Genomic_DNA"/>
</dbReference>
<evidence type="ECO:0000313" key="2">
    <source>
        <dbReference type="EMBL" id="GGA61965.1"/>
    </source>
</evidence>
<keyword evidence="1" id="KW-1133">Transmembrane helix</keyword>
<name>A0A916RNL9_9HYPH</name>
<evidence type="ECO:0000313" key="3">
    <source>
        <dbReference type="Proteomes" id="UP000636264"/>
    </source>
</evidence>
<keyword evidence="1" id="KW-0472">Membrane</keyword>
<keyword evidence="3" id="KW-1185">Reference proteome</keyword>